<dbReference type="InterPro" id="IPR006419">
    <property type="entry name" value="NMN_transpt_PnuC"/>
</dbReference>
<dbReference type="Pfam" id="PF04973">
    <property type="entry name" value="NMN_transporter"/>
    <property type="match status" value="1"/>
</dbReference>
<keyword evidence="13" id="KW-1185">Reference proteome</keyword>
<evidence type="ECO:0000256" key="7">
    <source>
        <dbReference type="ARBA" id="ARBA00022692"/>
    </source>
</evidence>
<comment type="caution">
    <text evidence="12">The sequence shown here is derived from an EMBL/GenBank/DDBJ whole genome shotgun (WGS) entry which is preliminary data.</text>
</comment>
<feature type="transmembrane region" description="Helical" evidence="11">
    <location>
        <begin position="72"/>
        <end position="90"/>
    </location>
</feature>
<protein>
    <recommendedName>
        <fullName evidence="4">Nicotinamide riboside transporter PnuC</fullName>
    </recommendedName>
</protein>
<evidence type="ECO:0000256" key="10">
    <source>
        <dbReference type="SAM" id="MobiDB-lite"/>
    </source>
</evidence>
<keyword evidence="9 11" id="KW-0472">Membrane</keyword>
<feature type="transmembrane region" description="Helical" evidence="11">
    <location>
        <begin position="96"/>
        <end position="115"/>
    </location>
</feature>
<comment type="subcellular location">
    <subcellularLocation>
        <location evidence="2">Cell membrane</location>
        <topology evidence="2">Multi-pass membrane protein</topology>
    </subcellularLocation>
</comment>
<evidence type="ECO:0000256" key="1">
    <source>
        <dbReference type="ARBA" id="ARBA00002672"/>
    </source>
</evidence>
<feature type="transmembrane region" description="Helical" evidence="11">
    <location>
        <begin position="136"/>
        <end position="153"/>
    </location>
</feature>
<dbReference type="OrthoDB" id="9791248at2"/>
<keyword evidence="8 11" id="KW-1133">Transmembrane helix</keyword>
<evidence type="ECO:0000256" key="5">
    <source>
        <dbReference type="ARBA" id="ARBA00022448"/>
    </source>
</evidence>
<name>A0A501XKS5_9SPHN</name>
<dbReference type="NCBIfam" id="TIGR01528">
    <property type="entry name" value="NMN_trans_PnuC"/>
    <property type="match status" value="1"/>
</dbReference>
<keyword evidence="6" id="KW-1003">Cell membrane</keyword>
<evidence type="ECO:0000256" key="8">
    <source>
        <dbReference type="ARBA" id="ARBA00022989"/>
    </source>
</evidence>
<feature type="transmembrane region" description="Helical" evidence="11">
    <location>
        <begin position="207"/>
        <end position="224"/>
    </location>
</feature>
<dbReference type="Proteomes" id="UP000319897">
    <property type="component" value="Unassembled WGS sequence"/>
</dbReference>
<comment type="similarity">
    <text evidence="3">Belongs to the nicotinamide ribonucleoside (NR) uptake permease (TC 4.B.1) family.</text>
</comment>
<organism evidence="12 13">
    <name type="scientific">Sandaracinobacter neustonicus</name>
    <dbReference type="NCBI Taxonomy" id="1715348"/>
    <lineage>
        <taxon>Bacteria</taxon>
        <taxon>Pseudomonadati</taxon>
        <taxon>Pseudomonadota</taxon>
        <taxon>Alphaproteobacteria</taxon>
        <taxon>Sphingomonadales</taxon>
        <taxon>Sphingosinicellaceae</taxon>
        <taxon>Sandaracinobacter</taxon>
    </lineage>
</organism>
<evidence type="ECO:0000256" key="11">
    <source>
        <dbReference type="SAM" id="Phobius"/>
    </source>
</evidence>
<proteinExistence type="inferred from homology"/>
<gene>
    <name evidence="12" type="ORF">FJQ54_09700</name>
</gene>
<comment type="function">
    <text evidence="1">Required for nicotinamide riboside transport across the inner membrane.</text>
</comment>
<dbReference type="GO" id="GO:0005886">
    <property type="term" value="C:plasma membrane"/>
    <property type="evidence" value="ECO:0007669"/>
    <property type="project" value="UniProtKB-SubCell"/>
</dbReference>
<keyword evidence="7 11" id="KW-0812">Transmembrane</keyword>
<evidence type="ECO:0000256" key="2">
    <source>
        <dbReference type="ARBA" id="ARBA00004651"/>
    </source>
</evidence>
<dbReference type="EMBL" id="VFSU01000024">
    <property type="protein sequence ID" value="TPE61156.1"/>
    <property type="molecule type" value="Genomic_DNA"/>
</dbReference>
<evidence type="ECO:0000256" key="4">
    <source>
        <dbReference type="ARBA" id="ARBA00017522"/>
    </source>
</evidence>
<keyword evidence="5" id="KW-0813">Transport</keyword>
<dbReference type="PANTHER" id="PTHR36122:SF2">
    <property type="entry name" value="NICOTINAMIDE RIBOSIDE TRANSPORTER PNUC"/>
    <property type="match status" value="1"/>
</dbReference>
<sequence>MVQTSIDTPSPLPPPITRHAAPFPMSRAEPWGRRAGSTTCHCGEPQAVNWQIEAVASALLLANVWLVARRSMWNYAFGIAAVSLYAVVFWRAHLYAAFGLQFLFLALNLYGLINWRRSMAATGEVPVLRMSRLEKWLTLGGTLKIALLVGLLLHLTTDAAVPFADSLNTALALSAQFWQARRRVETWVLWCLVNLVSVGLYASQGLWFTSAVYAVLLAVALYGWREWRRVEREQV</sequence>
<dbReference type="AlphaFoldDB" id="A0A501XKS5"/>
<evidence type="ECO:0000313" key="13">
    <source>
        <dbReference type="Proteomes" id="UP000319897"/>
    </source>
</evidence>
<dbReference type="PANTHER" id="PTHR36122">
    <property type="entry name" value="NICOTINAMIDE RIBOSIDE TRANSPORTER PNUC"/>
    <property type="match status" value="1"/>
</dbReference>
<feature type="region of interest" description="Disordered" evidence="10">
    <location>
        <begin position="1"/>
        <end position="23"/>
    </location>
</feature>
<evidence type="ECO:0000256" key="6">
    <source>
        <dbReference type="ARBA" id="ARBA00022475"/>
    </source>
</evidence>
<evidence type="ECO:0000256" key="3">
    <source>
        <dbReference type="ARBA" id="ARBA00006669"/>
    </source>
</evidence>
<accession>A0A501XKS5</accession>
<evidence type="ECO:0000313" key="12">
    <source>
        <dbReference type="EMBL" id="TPE61156.1"/>
    </source>
</evidence>
<dbReference type="GO" id="GO:0034257">
    <property type="term" value="F:nicotinamide riboside transmembrane transporter activity"/>
    <property type="evidence" value="ECO:0007669"/>
    <property type="project" value="InterPro"/>
</dbReference>
<reference evidence="12 13" key="1">
    <citation type="submission" date="2019-06" db="EMBL/GenBank/DDBJ databases">
        <authorList>
            <person name="Lee I."/>
            <person name="Jang G.I."/>
            <person name="Hwang C.Y."/>
        </authorList>
    </citation>
    <scope>NUCLEOTIDE SEQUENCE [LARGE SCALE GENOMIC DNA]</scope>
    <source>
        <strain evidence="12 13">PAMC 28131</strain>
    </source>
</reference>
<evidence type="ECO:0000256" key="9">
    <source>
        <dbReference type="ARBA" id="ARBA00023136"/>
    </source>
</evidence>